<evidence type="ECO:0000259" key="12">
    <source>
        <dbReference type="Pfam" id="PF13145"/>
    </source>
</evidence>
<dbReference type="PANTHER" id="PTHR47529:SF1">
    <property type="entry name" value="PERIPLASMIC CHAPERONE PPID"/>
    <property type="match status" value="1"/>
</dbReference>
<protein>
    <recommendedName>
        <fullName evidence="9">Periplasmic chaperone PpiD</fullName>
    </recommendedName>
    <alternativeName>
        <fullName evidence="10">Periplasmic folding chaperone</fullName>
    </alternativeName>
</protein>
<evidence type="ECO:0000256" key="11">
    <source>
        <dbReference type="SAM" id="Phobius"/>
    </source>
</evidence>
<dbReference type="GO" id="GO:0005886">
    <property type="term" value="C:plasma membrane"/>
    <property type="evidence" value="ECO:0007669"/>
    <property type="project" value="UniProtKB-SubCell"/>
</dbReference>
<organism evidence="13">
    <name type="scientific">candidate division WOR-3 bacterium</name>
    <dbReference type="NCBI Taxonomy" id="2052148"/>
    <lineage>
        <taxon>Bacteria</taxon>
        <taxon>Bacteria division WOR-3</taxon>
    </lineage>
</organism>
<evidence type="ECO:0000256" key="10">
    <source>
        <dbReference type="ARBA" id="ARBA00042775"/>
    </source>
</evidence>
<comment type="similarity">
    <text evidence="8">Belongs to the PpiD chaperone family.</text>
</comment>
<evidence type="ECO:0000256" key="6">
    <source>
        <dbReference type="ARBA" id="ARBA00023136"/>
    </source>
</evidence>
<dbReference type="InterPro" id="IPR052029">
    <property type="entry name" value="PpiD_chaperone"/>
</dbReference>
<comment type="caution">
    <text evidence="13">The sequence shown here is derived from an EMBL/GenBank/DDBJ whole genome shotgun (WGS) entry which is preliminary data.</text>
</comment>
<dbReference type="InterPro" id="IPR046357">
    <property type="entry name" value="PPIase_dom_sf"/>
</dbReference>
<evidence type="ECO:0000256" key="1">
    <source>
        <dbReference type="ARBA" id="ARBA00004382"/>
    </source>
</evidence>
<keyword evidence="3" id="KW-0997">Cell inner membrane</keyword>
<feature type="domain" description="PpiC" evidence="12">
    <location>
        <begin position="237"/>
        <end position="358"/>
    </location>
</feature>
<dbReference type="Pfam" id="PF13623">
    <property type="entry name" value="SurA_N_2"/>
    <property type="match status" value="1"/>
</dbReference>
<dbReference type="Gene3D" id="3.10.50.40">
    <property type="match status" value="1"/>
</dbReference>
<proteinExistence type="inferred from homology"/>
<dbReference type="SUPFAM" id="SSF109998">
    <property type="entry name" value="Triger factor/SurA peptide-binding domain-like"/>
    <property type="match status" value="1"/>
</dbReference>
<gene>
    <name evidence="13" type="ORF">ENX07_00480</name>
</gene>
<dbReference type="InterPro" id="IPR027304">
    <property type="entry name" value="Trigger_fact/SurA_dom_sf"/>
</dbReference>
<comment type="subcellular location">
    <subcellularLocation>
        <location evidence="1">Cell inner membrane</location>
        <topology evidence="1">Single-pass type II membrane protein</topology>
        <orientation evidence="1">Periplasmic side</orientation>
    </subcellularLocation>
</comment>
<evidence type="ECO:0000256" key="8">
    <source>
        <dbReference type="ARBA" id="ARBA00038408"/>
    </source>
</evidence>
<accession>A0A7C3Z1W0</accession>
<keyword evidence="2" id="KW-1003">Cell membrane</keyword>
<dbReference type="Gene3D" id="1.10.4030.10">
    <property type="entry name" value="Porin chaperone SurA, peptide-binding domain"/>
    <property type="match status" value="1"/>
</dbReference>
<name>A0A7C3Z1W0_UNCW3</name>
<dbReference type="EMBL" id="DTMQ01000006">
    <property type="protein sequence ID" value="HGE98539.1"/>
    <property type="molecule type" value="Genomic_DNA"/>
</dbReference>
<sequence>MLFDFSEKYDKILSMISKLRKRVKVIMFVVAFSFVGGFLLSEVWQLLRAGRLIQSPLQKGVLGYVGEKPITINEYRNAYNYLLYRTLREKGAKDISEEERLALENQAWQYVVQEKNWEGVLKKAGISVTGQEIFEIMKANPPQELLERPELKDSLGNFDYQKYLALLQSRENQEYFSLYARELFEVLPKEKFRLDVKSSFRVTTSEAEEKASLENKKVKVSYIQITAQRFAQSEEKPSEKELREYYEKHKKDFAVKPQASLKCLVFPVTISSADSEEAKRAIEDAYRQLQGGEDFVYTIMDFSDNPQDTAPFWLKFSKIDSNLLKIIKKIPLNRFSDIFQRGDTYQILKLEGMEKESVKVRRIISRIKLSPSTVAAIYDSMHAFIEKAKVDGFDTVAKQYGLSPIPLPPLVKGRGIPWPRLASPSQLEWFAFHSKPGAVSQPLRGWENEYYIFYLDKVEDLKYRPFEQVKNILEFKIKREKDKKRIEEYAKRVYDKVLLRRSLEEVAKEETLEVQTEEFNSFQTCLQTKGPEFAGAAYALEPGELAPLVITDWAAFIILGEAKEEEKRFDVDNYIKNRVNSFTEQIYYEFTKLPEVKDFRALRSERE</sequence>
<dbReference type="AlphaFoldDB" id="A0A7C3Z1W0"/>
<dbReference type="SUPFAM" id="SSF54534">
    <property type="entry name" value="FKBP-like"/>
    <property type="match status" value="1"/>
</dbReference>
<evidence type="ECO:0000256" key="2">
    <source>
        <dbReference type="ARBA" id="ARBA00022475"/>
    </source>
</evidence>
<keyword evidence="4 11" id="KW-0812">Transmembrane</keyword>
<evidence type="ECO:0000256" key="7">
    <source>
        <dbReference type="ARBA" id="ARBA00023186"/>
    </source>
</evidence>
<evidence type="ECO:0000256" key="9">
    <source>
        <dbReference type="ARBA" id="ARBA00040743"/>
    </source>
</evidence>
<evidence type="ECO:0000256" key="5">
    <source>
        <dbReference type="ARBA" id="ARBA00022989"/>
    </source>
</evidence>
<keyword evidence="5 11" id="KW-1133">Transmembrane helix</keyword>
<keyword evidence="7" id="KW-0143">Chaperone</keyword>
<evidence type="ECO:0000256" key="3">
    <source>
        <dbReference type="ARBA" id="ARBA00022519"/>
    </source>
</evidence>
<evidence type="ECO:0000313" key="13">
    <source>
        <dbReference type="EMBL" id="HGE98539.1"/>
    </source>
</evidence>
<keyword evidence="6 11" id="KW-0472">Membrane</keyword>
<reference evidence="13" key="1">
    <citation type="journal article" date="2020" name="mSystems">
        <title>Genome- and Community-Level Interaction Insights into Carbon Utilization and Element Cycling Functions of Hydrothermarchaeota in Hydrothermal Sediment.</title>
        <authorList>
            <person name="Zhou Z."/>
            <person name="Liu Y."/>
            <person name="Xu W."/>
            <person name="Pan J."/>
            <person name="Luo Z.H."/>
            <person name="Li M."/>
        </authorList>
    </citation>
    <scope>NUCLEOTIDE SEQUENCE [LARGE SCALE GENOMIC DNA]</scope>
    <source>
        <strain evidence="13">SpSt-906</strain>
    </source>
</reference>
<feature type="transmembrane region" description="Helical" evidence="11">
    <location>
        <begin position="25"/>
        <end position="47"/>
    </location>
</feature>
<dbReference type="GO" id="GO:0003755">
    <property type="term" value="F:peptidyl-prolyl cis-trans isomerase activity"/>
    <property type="evidence" value="ECO:0007669"/>
    <property type="project" value="InterPro"/>
</dbReference>
<dbReference type="PANTHER" id="PTHR47529">
    <property type="entry name" value="PEPTIDYL-PROLYL CIS-TRANS ISOMERASE D"/>
    <property type="match status" value="1"/>
</dbReference>
<dbReference type="Pfam" id="PF13145">
    <property type="entry name" value="Rotamase_2"/>
    <property type="match status" value="1"/>
</dbReference>
<evidence type="ECO:0000256" key="4">
    <source>
        <dbReference type="ARBA" id="ARBA00022692"/>
    </source>
</evidence>
<dbReference type="InterPro" id="IPR000297">
    <property type="entry name" value="PPIase_PpiC"/>
</dbReference>